<dbReference type="EMBL" id="JACJQB010000069">
    <property type="protein sequence ID" value="MBD2190016.1"/>
    <property type="molecule type" value="Genomic_DNA"/>
</dbReference>
<evidence type="ECO:0000313" key="2">
    <source>
        <dbReference type="Proteomes" id="UP000642094"/>
    </source>
</evidence>
<sequence length="150" mass="16892">MEVAISGLTGKTQAQIFRSKSRCMKTTKQLIDLAKSMNARITDLSDGTKLLTFRDGTKRTVQCQDSTLDAVRESVQELGEYLSKHPDQISNIVSGVMEILTAAEYFAKASMHEYTTDRANCRRIAESHLETLSEDYPHIFTKKNATRELN</sequence>
<name>A0ABR8A198_9CYAN</name>
<protein>
    <submittedName>
        <fullName evidence="1">Uncharacterized protein</fullName>
    </submittedName>
</protein>
<keyword evidence="2" id="KW-1185">Reference proteome</keyword>
<dbReference type="Proteomes" id="UP000642094">
    <property type="component" value="Unassembled WGS sequence"/>
</dbReference>
<comment type="caution">
    <text evidence="1">The sequence shown here is derived from an EMBL/GenBank/DDBJ whole genome shotgun (WGS) entry which is preliminary data.</text>
</comment>
<organism evidence="1 2">
    <name type="scientific">Pseudanabaena mucicola FACHB-723</name>
    <dbReference type="NCBI Taxonomy" id="2692860"/>
    <lineage>
        <taxon>Bacteria</taxon>
        <taxon>Bacillati</taxon>
        <taxon>Cyanobacteriota</taxon>
        <taxon>Cyanophyceae</taxon>
        <taxon>Pseudanabaenales</taxon>
        <taxon>Pseudanabaenaceae</taxon>
        <taxon>Pseudanabaena</taxon>
    </lineage>
</organism>
<accession>A0ABR8A198</accession>
<gene>
    <name evidence="1" type="ORF">H6F41_17975</name>
</gene>
<evidence type="ECO:0000313" key="1">
    <source>
        <dbReference type="EMBL" id="MBD2190016.1"/>
    </source>
</evidence>
<dbReference type="RefSeq" id="WP_190404823.1">
    <property type="nucleotide sequence ID" value="NZ_JACJQB010000069.1"/>
</dbReference>
<reference evidence="1 2" key="1">
    <citation type="journal article" date="2020" name="ISME J.">
        <title>Comparative genomics reveals insights into cyanobacterial evolution and habitat adaptation.</title>
        <authorList>
            <person name="Chen M.Y."/>
            <person name="Teng W.K."/>
            <person name="Zhao L."/>
            <person name="Hu C.X."/>
            <person name="Zhou Y.K."/>
            <person name="Han B.P."/>
            <person name="Song L.R."/>
            <person name="Shu W.S."/>
        </authorList>
    </citation>
    <scope>NUCLEOTIDE SEQUENCE [LARGE SCALE GENOMIC DNA]</scope>
    <source>
        <strain evidence="1 2">FACHB-723</strain>
    </source>
</reference>
<proteinExistence type="predicted"/>